<gene>
    <name evidence="2" type="ORF">Tco_1032062</name>
</gene>
<proteinExistence type="predicted"/>
<keyword evidence="3" id="KW-1185">Reference proteome</keyword>
<feature type="region of interest" description="Disordered" evidence="1">
    <location>
        <begin position="1"/>
        <end position="43"/>
    </location>
</feature>
<sequence length="81" mass="9311">MERAATTASSLDVEQDNDAQTRFETASKQSNDPPQSRGYTLRSGEDSMKLLELMELCTKLSDLVRKRRERCCELKSRKRDV</sequence>
<evidence type="ECO:0000313" key="3">
    <source>
        <dbReference type="Proteomes" id="UP001151760"/>
    </source>
</evidence>
<dbReference type="Proteomes" id="UP001151760">
    <property type="component" value="Unassembled WGS sequence"/>
</dbReference>
<evidence type="ECO:0000256" key="1">
    <source>
        <dbReference type="SAM" id="MobiDB-lite"/>
    </source>
</evidence>
<protein>
    <submittedName>
        <fullName evidence="2">Uncharacterized protein</fullName>
    </submittedName>
</protein>
<reference evidence="2" key="2">
    <citation type="submission" date="2022-01" db="EMBL/GenBank/DDBJ databases">
        <authorList>
            <person name="Yamashiro T."/>
            <person name="Shiraishi A."/>
            <person name="Satake H."/>
            <person name="Nakayama K."/>
        </authorList>
    </citation>
    <scope>NUCLEOTIDE SEQUENCE</scope>
</reference>
<accession>A0ABQ5GC67</accession>
<feature type="compositionally biased region" description="Polar residues" evidence="1">
    <location>
        <begin position="1"/>
        <end position="38"/>
    </location>
</feature>
<evidence type="ECO:0000313" key="2">
    <source>
        <dbReference type="EMBL" id="GJT72776.1"/>
    </source>
</evidence>
<name>A0ABQ5GC67_9ASTR</name>
<comment type="caution">
    <text evidence="2">The sequence shown here is derived from an EMBL/GenBank/DDBJ whole genome shotgun (WGS) entry which is preliminary data.</text>
</comment>
<reference evidence="2" key="1">
    <citation type="journal article" date="2022" name="Int. J. Mol. Sci.">
        <title>Draft Genome of Tanacetum Coccineum: Genomic Comparison of Closely Related Tanacetum-Family Plants.</title>
        <authorList>
            <person name="Yamashiro T."/>
            <person name="Shiraishi A."/>
            <person name="Nakayama K."/>
            <person name="Satake H."/>
        </authorList>
    </citation>
    <scope>NUCLEOTIDE SEQUENCE</scope>
</reference>
<organism evidence="2 3">
    <name type="scientific">Tanacetum coccineum</name>
    <dbReference type="NCBI Taxonomy" id="301880"/>
    <lineage>
        <taxon>Eukaryota</taxon>
        <taxon>Viridiplantae</taxon>
        <taxon>Streptophyta</taxon>
        <taxon>Embryophyta</taxon>
        <taxon>Tracheophyta</taxon>
        <taxon>Spermatophyta</taxon>
        <taxon>Magnoliopsida</taxon>
        <taxon>eudicotyledons</taxon>
        <taxon>Gunneridae</taxon>
        <taxon>Pentapetalae</taxon>
        <taxon>asterids</taxon>
        <taxon>campanulids</taxon>
        <taxon>Asterales</taxon>
        <taxon>Asteraceae</taxon>
        <taxon>Asteroideae</taxon>
        <taxon>Anthemideae</taxon>
        <taxon>Anthemidinae</taxon>
        <taxon>Tanacetum</taxon>
    </lineage>
</organism>
<dbReference type="EMBL" id="BQNB010018290">
    <property type="protein sequence ID" value="GJT72776.1"/>
    <property type="molecule type" value="Genomic_DNA"/>
</dbReference>